<proteinExistence type="predicted"/>
<organism evidence="1 2">
    <name type="scientific">Trifolium pratense</name>
    <name type="common">Red clover</name>
    <dbReference type="NCBI Taxonomy" id="57577"/>
    <lineage>
        <taxon>Eukaryota</taxon>
        <taxon>Viridiplantae</taxon>
        <taxon>Streptophyta</taxon>
        <taxon>Embryophyta</taxon>
        <taxon>Tracheophyta</taxon>
        <taxon>Spermatophyta</taxon>
        <taxon>Magnoliopsida</taxon>
        <taxon>eudicotyledons</taxon>
        <taxon>Gunneridae</taxon>
        <taxon>Pentapetalae</taxon>
        <taxon>rosids</taxon>
        <taxon>fabids</taxon>
        <taxon>Fabales</taxon>
        <taxon>Fabaceae</taxon>
        <taxon>Papilionoideae</taxon>
        <taxon>50 kb inversion clade</taxon>
        <taxon>NPAAA clade</taxon>
        <taxon>Hologalegina</taxon>
        <taxon>IRL clade</taxon>
        <taxon>Trifolieae</taxon>
        <taxon>Trifolium</taxon>
    </lineage>
</organism>
<accession>A0ACB0J6U8</accession>
<keyword evidence="2" id="KW-1185">Reference proteome</keyword>
<evidence type="ECO:0000313" key="1">
    <source>
        <dbReference type="EMBL" id="CAJ2640709.1"/>
    </source>
</evidence>
<comment type="caution">
    <text evidence="1">The sequence shown here is derived from an EMBL/GenBank/DDBJ whole genome shotgun (WGS) entry which is preliminary data.</text>
</comment>
<reference evidence="1" key="1">
    <citation type="submission" date="2023-10" db="EMBL/GenBank/DDBJ databases">
        <authorList>
            <person name="Rodriguez Cubillos JULIANA M."/>
            <person name="De Vega J."/>
        </authorList>
    </citation>
    <scope>NUCLEOTIDE SEQUENCE</scope>
</reference>
<dbReference type="Proteomes" id="UP001177021">
    <property type="component" value="Unassembled WGS sequence"/>
</dbReference>
<protein>
    <submittedName>
        <fullName evidence="1">Uncharacterized protein</fullName>
    </submittedName>
</protein>
<name>A0ACB0J6U8_TRIPR</name>
<gene>
    <name evidence="1" type="ORF">MILVUS5_LOCUS10509</name>
</gene>
<sequence length="337" mass="37382">MEIYQPDYKTKILEEKISELEGAESTILMESWLCAIIVLLRALVPAGGHLITTTNCYITTRRFIETVLPNMGITTSVVDPADVRALQSALEQNNASLFFTESSTNPFLRCVDIKLVSELCHKNGALLCIDGTFATPLNQKALALGADLVMHSLTNYMGAHRVHGGCVSGSTKLISEIRNLQDILGGDIYLHDVELCTRSMKMLHLRVQQQNSTGMRMAKLFEAHLKVKRVYYPGLPSHLEHELAMRQMTGFGGVVSFEIDGDLQHTITKFGNSLKIPHAYEAASVGRRESIVDQPAVFSTWDLPESEEIHDNLVSFSFGVEDFEDLKADVLQALEAI</sequence>
<dbReference type="EMBL" id="CASHSV030000024">
    <property type="protein sequence ID" value="CAJ2640709.1"/>
    <property type="molecule type" value="Genomic_DNA"/>
</dbReference>
<evidence type="ECO:0000313" key="2">
    <source>
        <dbReference type="Proteomes" id="UP001177021"/>
    </source>
</evidence>